<accession>A0A1P8UBT5</accession>
<dbReference type="AlphaFoldDB" id="A0A1P8UBT5"/>
<dbReference type="Proteomes" id="UP000187185">
    <property type="component" value="Chromosome"/>
</dbReference>
<name>A0A1P8UBT5_9MICO</name>
<keyword evidence="1" id="KW-1133">Transmembrane helix</keyword>
<evidence type="ECO:0000313" key="3">
    <source>
        <dbReference type="Proteomes" id="UP000187185"/>
    </source>
</evidence>
<protein>
    <submittedName>
        <fullName evidence="2">Potassium transporter Trk</fullName>
    </submittedName>
</protein>
<dbReference type="RefSeq" id="WP_076691891.1">
    <property type="nucleotide sequence ID" value="NZ_CP018762.1"/>
</dbReference>
<sequence>MTSSPEHHLETVQLRRSPRYGVFLAAGAALGILVALILTFAFHGTDQASASTGVEYSSSQVFGFLCLFGIPLGLALGGAVALLLDRTVGRRTRDVRVDVEHVTTPEG</sequence>
<feature type="transmembrane region" description="Helical" evidence="1">
    <location>
        <begin position="20"/>
        <end position="42"/>
    </location>
</feature>
<feature type="transmembrane region" description="Helical" evidence="1">
    <location>
        <begin position="62"/>
        <end position="84"/>
    </location>
</feature>
<evidence type="ECO:0000313" key="2">
    <source>
        <dbReference type="EMBL" id="APZ35525.1"/>
    </source>
</evidence>
<dbReference type="OrthoDB" id="5125407at2"/>
<reference evidence="2 3" key="1">
    <citation type="submission" date="2016-12" db="EMBL/GenBank/DDBJ databases">
        <title>Complete genome sequence of Microbacterium aurum KACC 15219.</title>
        <authorList>
            <person name="Jung Y."/>
            <person name="Shin J.-H."/>
            <person name="Lee Y.-J."/>
            <person name="Yi H."/>
            <person name="Bahn Y.-S."/>
            <person name="Kim J.F."/>
            <person name="Lee D.-W."/>
        </authorList>
    </citation>
    <scope>NUCLEOTIDE SEQUENCE [LARGE SCALE GENOMIC DNA]</scope>
    <source>
        <strain evidence="2 3">KACC 15219</strain>
    </source>
</reference>
<keyword evidence="3" id="KW-1185">Reference proteome</keyword>
<proteinExistence type="predicted"/>
<keyword evidence="1" id="KW-0472">Membrane</keyword>
<keyword evidence="1" id="KW-0812">Transmembrane</keyword>
<dbReference type="EMBL" id="CP018762">
    <property type="protein sequence ID" value="APZ35525.1"/>
    <property type="molecule type" value="Genomic_DNA"/>
</dbReference>
<gene>
    <name evidence="2" type="ORF">BOH66_15770</name>
</gene>
<evidence type="ECO:0000256" key="1">
    <source>
        <dbReference type="SAM" id="Phobius"/>
    </source>
</evidence>
<dbReference type="STRING" id="36805.BOH66_15770"/>
<dbReference type="KEGG" id="maur:BOH66_15770"/>
<organism evidence="2 3">
    <name type="scientific">Microbacterium aurum</name>
    <dbReference type="NCBI Taxonomy" id="36805"/>
    <lineage>
        <taxon>Bacteria</taxon>
        <taxon>Bacillati</taxon>
        <taxon>Actinomycetota</taxon>
        <taxon>Actinomycetes</taxon>
        <taxon>Micrococcales</taxon>
        <taxon>Microbacteriaceae</taxon>
        <taxon>Microbacterium</taxon>
    </lineage>
</organism>